<dbReference type="PIRSF" id="PIRSF005426">
    <property type="entry name" value="Frp"/>
    <property type="match status" value="1"/>
</dbReference>
<evidence type="ECO:0000256" key="8">
    <source>
        <dbReference type="PIRNR" id="PIRNR005426"/>
    </source>
</evidence>
<gene>
    <name evidence="10" type="primary">nfsA</name>
    <name evidence="11" type="ORF">A0131_04585</name>
    <name evidence="10" type="ORF">K8V85_01670</name>
</gene>
<keyword evidence="5 8" id="KW-0288">FMN</keyword>
<dbReference type="PANTHER" id="PTHR43425:SF3">
    <property type="entry name" value="NADPH-DEPENDENT OXIDOREDUCTASE"/>
    <property type="match status" value="1"/>
</dbReference>
<organism evidence="11 12">
    <name type="scientific">Staphylococcus kloosii</name>
    <dbReference type="NCBI Taxonomy" id="29384"/>
    <lineage>
        <taxon>Bacteria</taxon>
        <taxon>Bacillati</taxon>
        <taxon>Bacillota</taxon>
        <taxon>Bacilli</taxon>
        <taxon>Bacillales</taxon>
        <taxon>Staphylococcaceae</taxon>
        <taxon>Staphylococcus</taxon>
    </lineage>
</organism>
<dbReference type="EMBL" id="DYVT01000018">
    <property type="protein sequence ID" value="HJF66997.1"/>
    <property type="molecule type" value="Genomic_DNA"/>
</dbReference>
<comment type="cofactor">
    <cofactor evidence="1">
        <name>FMN</name>
        <dbReference type="ChEBI" id="CHEBI:58210"/>
    </cofactor>
</comment>
<keyword evidence="6 8" id="KW-0560">Oxidoreductase</keyword>
<evidence type="ECO:0000259" key="9">
    <source>
        <dbReference type="Pfam" id="PF00881"/>
    </source>
</evidence>
<evidence type="ECO:0000256" key="7">
    <source>
        <dbReference type="ARBA" id="ARBA00024982"/>
    </source>
</evidence>
<dbReference type="NCBIfam" id="NF008033">
    <property type="entry name" value="PRK10765.1"/>
    <property type="match status" value="1"/>
</dbReference>
<dbReference type="Pfam" id="PF00881">
    <property type="entry name" value="Nitroreductase"/>
    <property type="match status" value="1"/>
</dbReference>
<evidence type="ECO:0000256" key="1">
    <source>
        <dbReference type="ARBA" id="ARBA00001917"/>
    </source>
</evidence>
<dbReference type="Proteomes" id="UP000706163">
    <property type="component" value="Unassembled WGS sequence"/>
</dbReference>
<evidence type="ECO:0000313" key="10">
    <source>
        <dbReference type="EMBL" id="HJF66997.1"/>
    </source>
</evidence>
<evidence type="ECO:0000256" key="3">
    <source>
        <dbReference type="ARBA" id="ARBA00018365"/>
    </source>
</evidence>
<comment type="similarity">
    <text evidence="2 8">Belongs to the flavin oxidoreductase frp family.</text>
</comment>
<reference evidence="10" key="2">
    <citation type="journal article" date="2021" name="PeerJ">
        <title>Extensive microbial diversity within the chicken gut microbiome revealed by metagenomics and culture.</title>
        <authorList>
            <person name="Gilroy R."/>
            <person name="Ravi A."/>
            <person name="Getino M."/>
            <person name="Pursley I."/>
            <person name="Horton D.L."/>
            <person name="Alikhan N.F."/>
            <person name="Baker D."/>
            <person name="Gharbi K."/>
            <person name="Hall N."/>
            <person name="Watson M."/>
            <person name="Adriaenssens E.M."/>
            <person name="Foster-Nyarko E."/>
            <person name="Jarju S."/>
            <person name="Secka A."/>
            <person name="Antonio M."/>
            <person name="Oren A."/>
            <person name="Chaudhuri R.R."/>
            <person name="La Ragione R."/>
            <person name="Hildebrand F."/>
            <person name="Pallen M.J."/>
        </authorList>
    </citation>
    <scope>NUCLEOTIDE SEQUENCE</scope>
    <source>
        <strain evidence="10">CHK149-3286</strain>
    </source>
</reference>
<dbReference type="InterPro" id="IPR029479">
    <property type="entry name" value="Nitroreductase"/>
</dbReference>
<protein>
    <recommendedName>
        <fullName evidence="3 8">NADPH-dependent oxidoreductase</fullName>
        <ecNumber evidence="8">1.6.-.-</ecNumber>
    </recommendedName>
</protein>
<keyword evidence="4 8" id="KW-0285">Flavoprotein</keyword>
<dbReference type="AlphaFoldDB" id="A0A151A3Z6"/>
<evidence type="ECO:0000256" key="2">
    <source>
        <dbReference type="ARBA" id="ARBA00008366"/>
    </source>
</evidence>
<dbReference type="Proteomes" id="UP000075418">
    <property type="component" value="Unassembled WGS sequence"/>
</dbReference>
<reference evidence="10" key="3">
    <citation type="submission" date="2021-09" db="EMBL/GenBank/DDBJ databases">
        <authorList>
            <person name="Gilroy R."/>
        </authorList>
    </citation>
    <scope>NUCLEOTIDE SEQUENCE</scope>
    <source>
        <strain evidence="10">CHK149-3286</strain>
    </source>
</reference>
<feature type="domain" description="Nitroreductase" evidence="9">
    <location>
        <begin position="10"/>
        <end position="164"/>
    </location>
</feature>
<evidence type="ECO:0000256" key="5">
    <source>
        <dbReference type="ARBA" id="ARBA00022643"/>
    </source>
</evidence>
<dbReference type="EMBL" id="LUGM01000002">
    <property type="protein sequence ID" value="KYH14076.1"/>
    <property type="molecule type" value="Genomic_DNA"/>
</dbReference>
<comment type="function">
    <text evidence="7 8">Reduces FMN, organic nitro compounds and disulfide DTNB. Involved in maintenance of the cellular redox state and the disulfide stress response.</text>
</comment>
<dbReference type="SUPFAM" id="SSF55469">
    <property type="entry name" value="FMN-dependent nitroreductase-like"/>
    <property type="match status" value="1"/>
</dbReference>
<dbReference type="GO" id="GO:0016491">
    <property type="term" value="F:oxidoreductase activity"/>
    <property type="evidence" value="ECO:0007669"/>
    <property type="project" value="UniProtKB-UniRule"/>
</dbReference>
<name>A0A151A3Z6_9STAP</name>
<dbReference type="InterPro" id="IPR016446">
    <property type="entry name" value="Flavin_OxRdtase_Frp"/>
</dbReference>
<dbReference type="PANTHER" id="PTHR43425">
    <property type="entry name" value="OXYGEN-INSENSITIVE NADPH NITROREDUCTASE"/>
    <property type="match status" value="1"/>
</dbReference>
<dbReference type="RefSeq" id="WP_061854299.1">
    <property type="nucleotide sequence ID" value="NZ_DYVT01000018.1"/>
</dbReference>
<evidence type="ECO:0000256" key="6">
    <source>
        <dbReference type="ARBA" id="ARBA00023002"/>
    </source>
</evidence>
<reference evidence="11 12" key="1">
    <citation type="submission" date="2016-02" db="EMBL/GenBank/DDBJ databases">
        <title>Draft genome sequence of hydrocarbon degrading Staphylococcus saprophyticus Strain CNV2, isolated from crude-oil contaminated soil from Noonmati Oil Refinery, Guwahati, Assam, India.</title>
        <authorList>
            <person name="Mukherjee A."/>
            <person name="Chettri B."/>
            <person name="Langpoklakpam J."/>
            <person name="Singh A.K."/>
            <person name="Chattopadhyay D.J."/>
        </authorList>
    </citation>
    <scope>NUCLEOTIDE SEQUENCE [LARGE SCALE GENOMIC DNA]</scope>
    <source>
        <strain evidence="11 12">CNV2</strain>
    </source>
</reference>
<dbReference type="EC" id="1.6.-.-" evidence="8"/>
<sequence length="251" mass="28574">MTNYVYDLMKKHHSVRKFKDKPLSNDEIKKLVEAGQSASSSSYLQTYSIIGVDDPQVKNDLKEVSGQPYVVDNGYLFVFVMDYYRHALIEEDKKSDMDVSIGSTEGLLVGTIDAALVAQNIAVAAEDMGYGIVYLGSLRNDVHRVKEILNLPEHTFPLFGMAVGEPADDENGAPKPRLPFEHIFHENQYNSDEQEQRKALEDYDKTVSDYYHKRTNGERNETWSNQIARALGSKQRLDMLDELNRSGFLKR</sequence>
<keyword evidence="8" id="KW-0521">NADP</keyword>
<evidence type="ECO:0000313" key="12">
    <source>
        <dbReference type="Proteomes" id="UP000075418"/>
    </source>
</evidence>
<dbReference type="Gene3D" id="3.40.109.10">
    <property type="entry name" value="NADH Oxidase"/>
    <property type="match status" value="1"/>
</dbReference>
<dbReference type="CDD" id="cd02146">
    <property type="entry name" value="NfsA-like"/>
    <property type="match status" value="1"/>
</dbReference>
<proteinExistence type="inferred from homology"/>
<comment type="caution">
    <text evidence="11">The sequence shown here is derived from an EMBL/GenBank/DDBJ whole genome shotgun (WGS) entry which is preliminary data.</text>
</comment>
<accession>A0A151A3Z6</accession>
<evidence type="ECO:0000256" key="4">
    <source>
        <dbReference type="ARBA" id="ARBA00022630"/>
    </source>
</evidence>
<evidence type="ECO:0000313" key="11">
    <source>
        <dbReference type="EMBL" id="KYH14076.1"/>
    </source>
</evidence>
<dbReference type="InterPro" id="IPR000415">
    <property type="entry name" value="Nitroreductase-like"/>
</dbReference>